<dbReference type="GO" id="GO:0140114">
    <property type="term" value="P:cellular detoxification of fluoride"/>
    <property type="evidence" value="ECO:0007669"/>
    <property type="project" value="UniProtKB-UniRule"/>
</dbReference>
<evidence type="ECO:0000256" key="6">
    <source>
        <dbReference type="ARBA" id="ARBA00023303"/>
    </source>
</evidence>
<evidence type="ECO:0000256" key="10">
    <source>
        <dbReference type="HAMAP-Rule" id="MF_00454"/>
    </source>
</evidence>
<name>A0A7Z2VI58_9BACL</name>
<dbReference type="AlphaFoldDB" id="A0A7Z2VI58"/>
<feature type="transmembrane region" description="Helical" evidence="10">
    <location>
        <begin position="64"/>
        <end position="83"/>
    </location>
</feature>
<reference evidence="11 12" key="1">
    <citation type="submission" date="2020-04" db="EMBL/GenBank/DDBJ databases">
        <title>Genome sequencing of novel species.</title>
        <authorList>
            <person name="Heo J."/>
            <person name="Kim S.-J."/>
            <person name="Kim J.-S."/>
            <person name="Hong S.-B."/>
            <person name="Kwon S.-W."/>
        </authorList>
    </citation>
    <scope>NUCLEOTIDE SEQUENCE [LARGE SCALE GENOMIC DNA]</scope>
    <source>
        <strain evidence="11 12">MFER-1</strain>
    </source>
</reference>
<evidence type="ECO:0000256" key="7">
    <source>
        <dbReference type="ARBA" id="ARBA00035120"/>
    </source>
</evidence>
<sequence length="126" mass="13038">MNGLGLAALVGIGGSIGALLRYGIGRLTVLKGKPGYYGTLFVNVLGAFVIGLFIGLNLEREHAATYAFAGIGVLGGLTTYSTLNVQKATLYRNGSKKTLVYYLALTYVGGIALTVLGVGLGDLLHT</sequence>
<dbReference type="KEGG" id="cheb:HH215_10225"/>
<keyword evidence="5 10" id="KW-0472">Membrane</keyword>
<keyword evidence="10" id="KW-0813">Transport</keyword>
<keyword evidence="12" id="KW-1185">Reference proteome</keyword>
<accession>A0A7Z2VI58</accession>
<dbReference type="RefSeq" id="WP_169279812.1">
    <property type="nucleotide sequence ID" value="NZ_CP051680.1"/>
</dbReference>
<dbReference type="Pfam" id="PF02537">
    <property type="entry name" value="CRCB"/>
    <property type="match status" value="1"/>
</dbReference>
<keyword evidence="3 10" id="KW-0812">Transmembrane</keyword>
<comment type="similarity">
    <text evidence="7 10">Belongs to the fluoride channel Fluc/FEX (TC 1.A.43) family.</text>
</comment>
<dbReference type="Proteomes" id="UP000502248">
    <property type="component" value="Chromosome"/>
</dbReference>
<protein>
    <recommendedName>
        <fullName evidence="10">Fluoride-specific ion channel FluC</fullName>
    </recommendedName>
</protein>
<dbReference type="GO" id="GO:0062054">
    <property type="term" value="F:fluoride channel activity"/>
    <property type="evidence" value="ECO:0007669"/>
    <property type="project" value="UniProtKB-UniRule"/>
</dbReference>
<dbReference type="EMBL" id="CP051680">
    <property type="protein sequence ID" value="QJD83522.1"/>
    <property type="molecule type" value="Genomic_DNA"/>
</dbReference>
<dbReference type="InterPro" id="IPR003691">
    <property type="entry name" value="FluC"/>
</dbReference>
<keyword evidence="10" id="KW-0915">Sodium</keyword>
<evidence type="ECO:0000256" key="2">
    <source>
        <dbReference type="ARBA" id="ARBA00022475"/>
    </source>
</evidence>
<organism evidence="11 12">
    <name type="scientific">Cohnella herbarum</name>
    <dbReference type="NCBI Taxonomy" id="2728023"/>
    <lineage>
        <taxon>Bacteria</taxon>
        <taxon>Bacillati</taxon>
        <taxon>Bacillota</taxon>
        <taxon>Bacilli</taxon>
        <taxon>Bacillales</taxon>
        <taxon>Paenibacillaceae</taxon>
        <taxon>Cohnella</taxon>
    </lineage>
</organism>
<evidence type="ECO:0000256" key="9">
    <source>
        <dbReference type="ARBA" id="ARBA00049940"/>
    </source>
</evidence>
<dbReference type="PANTHER" id="PTHR28259:SF1">
    <property type="entry name" value="FLUORIDE EXPORT PROTEIN 1-RELATED"/>
    <property type="match status" value="1"/>
</dbReference>
<dbReference type="HAMAP" id="MF_00454">
    <property type="entry name" value="FluC"/>
    <property type="match status" value="1"/>
</dbReference>
<dbReference type="GO" id="GO:0005886">
    <property type="term" value="C:plasma membrane"/>
    <property type="evidence" value="ECO:0007669"/>
    <property type="project" value="UniProtKB-SubCell"/>
</dbReference>
<proteinExistence type="inferred from homology"/>
<evidence type="ECO:0000256" key="3">
    <source>
        <dbReference type="ARBA" id="ARBA00022692"/>
    </source>
</evidence>
<feature type="transmembrane region" description="Helical" evidence="10">
    <location>
        <begin position="6"/>
        <end position="24"/>
    </location>
</feature>
<comment type="catalytic activity">
    <reaction evidence="8">
        <text>fluoride(in) = fluoride(out)</text>
        <dbReference type="Rhea" id="RHEA:76159"/>
        <dbReference type="ChEBI" id="CHEBI:17051"/>
    </reaction>
    <physiologicalReaction direction="left-to-right" evidence="8">
        <dbReference type="Rhea" id="RHEA:76160"/>
    </physiologicalReaction>
</comment>
<comment type="subcellular location">
    <subcellularLocation>
        <location evidence="1 10">Cell membrane</location>
        <topology evidence="1 10">Multi-pass membrane protein</topology>
    </subcellularLocation>
</comment>
<feature type="binding site" evidence="10">
    <location>
        <position position="75"/>
    </location>
    <ligand>
        <name>Na(+)</name>
        <dbReference type="ChEBI" id="CHEBI:29101"/>
        <note>structural</note>
    </ligand>
</feature>
<feature type="transmembrane region" description="Helical" evidence="10">
    <location>
        <begin position="36"/>
        <end position="58"/>
    </location>
</feature>
<comment type="activity regulation">
    <text evidence="10">Na(+) is not transported, but it plays an essential structural role and its presence is essential for fluoride channel function.</text>
</comment>
<keyword evidence="6 10" id="KW-0407">Ion channel</keyword>
<feature type="binding site" evidence="10">
    <location>
        <position position="78"/>
    </location>
    <ligand>
        <name>Na(+)</name>
        <dbReference type="ChEBI" id="CHEBI:29101"/>
        <note>structural</note>
    </ligand>
</feature>
<feature type="transmembrane region" description="Helical" evidence="10">
    <location>
        <begin position="99"/>
        <end position="120"/>
    </location>
</feature>
<evidence type="ECO:0000313" key="12">
    <source>
        <dbReference type="Proteomes" id="UP000502248"/>
    </source>
</evidence>
<dbReference type="GO" id="GO:0046872">
    <property type="term" value="F:metal ion binding"/>
    <property type="evidence" value="ECO:0007669"/>
    <property type="project" value="UniProtKB-KW"/>
</dbReference>
<keyword evidence="10" id="KW-0479">Metal-binding</keyword>
<evidence type="ECO:0000256" key="8">
    <source>
        <dbReference type="ARBA" id="ARBA00035585"/>
    </source>
</evidence>
<dbReference type="PANTHER" id="PTHR28259">
    <property type="entry name" value="FLUORIDE EXPORT PROTEIN 1-RELATED"/>
    <property type="match status" value="1"/>
</dbReference>
<evidence type="ECO:0000256" key="4">
    <source>
        <dbReference type="ARBA" id="ARBA00022989"/>
    </source>
</evidence>
<keyword evidence="2 10" id="KW-1003">Cell membrane</keyword>
<comment type="function">
    <text evidence="9 10">Fluoride-specific ion channel. Important for reducing fluoride concentration in the cell, thus reducing its toxicity.</text>
</comment>
<evidence type="ECO:0000313" key="11">
    <source>
        <dbReference type="EMBL" id="QJD83522.1"/>
    </source>
</evidence>
<keyword evidence="4 10" id="KW-1133">Transmembrane helix</keyword>
<keyword evidence="10" id="KW-0406">Ion transport</keyword>
<evidence type="ECO:0000256" key="1">
    <source>
        <dbReference type="ARBA" id="ARBA00004651"/>
    </source>
</evidence>
<gene>
    <name evidence="10" type="primary">fluC</name>
    <name evidence="10" type="synonym">crcB</name>
    <name evidence="11" type="ORF">HH215_10225</name>
</gene>
<evidence type="ECO:0000256" key="5">
    <source>
        <dbReference type="ARBA" id="ARBA00023136"/>
    </source>
</evidence>